<dbReference type="AlphaFoldDB" id="A0A8J9YHU2"/>
<gene>
    <name evidence="2" type="ORF">BINO364_LOCUS12590</name>
</gene>
<accession>A0A8J9YHU2</accession>
<organism evidence="2 3">
    <name type="scientific">Brenthis ino</name>
    <name type="common">lesser marbled fritillary</name>
    <dbReference type="NCBI Taxonomy" id="405034"/>
    <lineage>
        <taxon>Eukaryota</taxon>
        <taxon>Metazoa</taxon>
        <taxon>Ecdysozoa</taxon>
        <taxon>Arthropoda</taxon>
        <taxon>Hexapoda</taxon>
        <taxon>Insecta</taxon>
        <taxon>Pterygota</taxon>
        <taxon>Neoptera</taxon>
        <taxon>Endopterygota</taxon>
        <taxon>Lepidoptera</taxon>
        <taxon>Glossata</taxon>
        <taxon>Ditrysia</taxon>
        <taxon>Papilionoidea</taxon>
        <taxon>Nymphalidae</taxon>
        <taxon>Heliconiinae</taxon>
        <taxon>Argynnini</taxon>
        <taxon>Brenthis</taxon>
    </lineage>
</organism>
<dbReference type="Proteomes" id="UP000838878">
    <property type="component" value="Chromosome 6"/>
</dbReference>
<dbReference type="EMBL" id="OV170226">
    <property type="protein sequence ID" value="CAH0727215.1"/>
    <property type="molecule type" value="Genomic_DNA"/>
</dbReference>
<sequence>MLPMTSSRFGPRRPHISLRLAISTKYIIVHKDAQISALSIPVTLILQCGDNSTRPVKYQTWIDGFAILQDMGGGLGTKLWSDPELEPKTSSSTLLASH</sequence>
<evidence type="ECO:0000313" key="2">
    <source>
        <dbReference type="EMBL" id="CAH0727215.1"/>
    </source>
</evidence>
<protein>
    <submittedName>
        <fullName evidence="2">Uncharacterized protein</fullName>
    </submittedName>
</protein>
<feature type="region of interest" description="Disordered" evidence="1">
    <location>
        <begin position="79"/>
        <end position="98"/>
    </location>
</feature>
<evidence type="ECO:0000313" key="3">
    <source>
        <dbReference type="Proteomes" id="UP000838878"/>
    </source>
</evidence>
<keyword evidence="3" id="KW-1185">Reference proteome</keyword>
<proteinExistence type="predicted"/>
<name>A0A8J9YHU2_9NEOP</name>
<feature type="non-terminal residue" evidence="2">
    <location>
        <position position="98"/>
    </location>
</feature>
<evidence type="ECO:0000256" key="1">
    <source>
        <dbReference type="SAM" id="MobiDB-lite"/>
    </source>
</evidence>
<feature type="compositionally biased region" description="Polar residues" evidence="1">
    <location>
        <begin position="88"/>
        <end position="98"/>
    </location>
</feature>
<reference evidence="2" key="1">
    <citation type="submission" date="2021-12" db="EMBL/GenBank/DDBJ databases">
        <authorList>
            <person name="Martin H S."/>
        </authorList>
    </citation>
    <scope>NUCLEOTIDE SEQUENCE</scope>
</reference>